<keyword evidence="1" id="KW-0732">Signal</keyword>
<dbReference type="OrthoDB" id="116832at2"/>
<dbReference type="InterPro" id="IPR007372">
    <property type="entry name" value="Lipid/polyisoprenoid-bd_YceI"/>
</dbReference>
<reference evidence="3 4" key="1">
    <citation type="submission" date="2016-07" db="EMBL/GenBank/DDBJ databases">
        <title>Genome of Pelobium manganitolerans.</title>
        <authorList>
            <person name="Wu S."/>
            <person name="Wang G."/>
        </authorList>
    </citation>
    <scope>NUCLEOTIDE SEQUENCE [LARGE SCALE GENOMIC DNA]</scope>
    <source>
        <strain evidence="3 4">YS-25</strain>
    </source>
</reference>
<feature type="signal peptide" evidence="1">
    <location>
        <begin position="1"/>
        <end position="18"/>
    </location>
</feature>
<keyword evidence="4" id="KW-1185">Reference proteome</keyword>
<dbReference type="EMBL" id="MBTA01000002">
    <property type="protein sequence ID" value="RKD19507.1"/>
    <property type="molecule type" value="Genomic_DNA"/>
</dbReference>
<organism evidence="3 4">
    <name type="scientific">Pelobium manganitolerans</name>
    <dbReference type="NCBI Taxonomy" id="1842495"/>
    <lineage>
        <taxon>Bacteria</taxon>
        <taxon>Pseudomonadati</taxon>
        <taxon>Bacteroidota</taxon>
        <taxon>Sphingobacteriia</taxon>
        <taxon>Sphingobacteriales</taxon>
        <taxon>Sphingobacteriaceae</taxon>
        <taxon>Pelobium</taxon>
    </lineage>
</organism>
<dbReference type="Gene3D" id="2.40.128.110">
    <property type="entry name" value="Lipid/polyisoprenoid-binding, YceI-like"/>
    <property type="match status" value="1"/>
</dbReference>
<dbReference type="SMART" id="SM00867">
    <property type="entry name" value="YceI"/>
    <property type="match status" value="1"/>
</dbReference>
<name>A0A419SAN0_9SPHI</name>
<sequence length="176" mass="20024">MRRLLFCVFLLVCLRADAQNYQSAEVYVHFFSPAPIADIEAVSQAAKANLNTDKKEVHIEIPISSFTFKKAMMQTHFNEKYLESEKYPKASFIGKYKDDIRLDKDGIYRITLTGKFSLHGVTRHKNIPCNITIKNGRITFESSFSVLSADYKIEAPDMLYRTVGEKVDVDVTGGLE</sequence>
<dbReference type="PANTHER" id="PTHR34406:SF1">
    <property type="entry name" value="PROTEIN YCEI"/>
    <property type="match status" value="1"/>
</dbReference>
<dbReference type="SUPFAM" id="SSF101874">
    <property type="entry name" value="YceI-like"/>
    <property type="match status" value="1"/>
</dbReference>
<feature type="domain" description="Lipid/polyisoprenoid-binding YceI-like" evidence="2">
    <location>
        <begin position="20"/>
        <end position="176"/>
    </location>
</feature>
<dbReference type="Pfam" id="PF04264">
    <property type="entry name" value="YceI"/>
    <property type="match status" value="1"/>
</dbReference>
<evidence type="ECO:0000259" key="2">
    <source>
        <dbReference type="SMART" id="SM00867"/>
    </source>
</evidence>
<comment type="caution">
    <text evidence="3">The sequence shown here is derived from an EMBL/GenBank/DDBJ whole genome shotgun (WGS) entry which is preliminary data.</text>
</comment>
<evidence type="ECO:0000313" key="3">
    <source>
        <dbReference type="EMBL" id="RKD19507.1"/>
    </source>
</evidence>
<evidence type="ECO:0000256" key="1">
    <source>
        <dbReference type="SAM" id="SignalP"/>
    </source>
</evidence>
<accession>A0A419SAN0</accession>
<dbReference type="PANTHER" id="PTHR34406">
    <property type="entry name" value="PROTEIN YCEI"/>
    <property type="match status" value="1"/>
</dbReference>
<evidence type="ECO:0000313" key="4">
    <source>
        <dbReference type="Proteomes" id="UP000283433"/>
    </source>
</evidence>
<proteinExistence type="predicted"/>
<dbReference type="InterPro" id="IPR036761">
    <property type="entry name" value="TTHA0802/YceI-like_sf"/>
</dbReference>
<feature type="chain" id="PRO_5019017889" description="Lipid/polyisoprenoid-binding YceI-like domain-containing protein" evidence="1">
    <location>
        <begin position="19"/>
        <end position="176"/>
    </location>
</feature>
<dbReference type="Proteomes" id="UP000283433">
    <property type="component" value="Unassembled WGS sequence"/>
</dbReference>
<dbReference type="RefSeq" id="WP_120180437.1">
    <property type="nucleotide sequence ID" value="NZ_MBTA01000002.1"/>
</dbReference>
<gene>
    <name evidence="3" type="ORF">BCY91_12955</name>
</gene>
<protein>
    <recommendedName>
        <fullName evidence="2">Lipid/polyisoprenoid-binding YceI-like domain-containing protein</fullName>
    </recommendedName>
</protein>
<dbReference type="AlphaFoldDB" id="A0A419SAN0"/>